<dbReference type="Proteomes" id="UP000054466">
    <property type="component" value="Unassembled WGS sequence"/>
</dbReference>
<keyword evidence="3" id="KW-1185">Reference proteome</keyword>
<name>A0A0D2C349_9EURO</name>
<reference evidence="2 3" key="1">
    <citation type="submission" date="2015-01" db="EMBL/GenBank/DDBJ databases">
        <title>The Genome Sequence of Cladophialophora immunda CBS83496.</title>
        <authorList>
            <consortium name="The Broad Institute Genomics Platform"/>
            <person name="Cuomo C."/>
            <person name="de Hoog S."/>
            <person name="Gorbushina A."/>
            <person name="Stielow B."/>
            <person name="Teixiera M."/>
            <person name="Abouelleil A."/>
            <person name="Chapman S.B."/>
            <person name="Priest M."/>
            <person name="Young S.K."/>
            <person name="Wortman J."/>
            <person name="Nusbaum C."/>
            <person name="Birren B."/>
        </authorList>
    </citation>
    <scope>NUCLEOTIDE SEQUENCE [LARGE SCALE GENOMIC DNA]</scope>
    <source>
        <strain evidence="2 3">CBS 83496</strain>
    </source>
</reference>
<feature type="compositionally biased region" description="Basic and acidic residues" evidence="1">
    <location>
        <begin position="34"/>
        <end position="43"/>
    </location>
</feature>
<accession>A0A0D2C349</accession>
<evidence type="ECO:0000313" key="3">
    <source>
        <dbReference type="Proteomes" id="UP000054466"/>
    </source>
</evidence>
<dbReference type="OrthoDB" id="626167at2759"/>
<evidence type="ECO:0000313" key="2">
    <source>
        <dbReference type="EMBL" id="KIW25638.1"/>
    </source>
</evidence>
<dbReference type="GeneID" id="27347998"/>
<dbReference type="VEuPathDB" id="FungiDB:PV07_08804"/>
<proteinExistence type="predicted"/>
<gene>
    <name evidence="2" type="ORF">PV07_08804</name>
</gene>
<organism evidence="2 3">
    <name type="scientific">Cladophialophora immunda</name>
    <dbReference type="NCBI Taxonomy" id="569365"/>
    <lineage>
        <taxon>Eukaryota</taxon>
        <taxon>Fungi</taxon>
        <taxon>Dikarya</taxon>
        <taxon>Ascomycota</taxon>
        <taxon>Pezizomycotina</taxon>
        <taxon>Eurotiomycetes</taxon>
        <taxon>Chaetothyriomycetidae</taxon>
        <taxon>Chaetothyriales</taxon>
        <taxon>Herpotrichiellaceae</taxon>
        <taxon>Cladophialophora</taxon>
    </lineage>
</organism>
<feature type="region of interest" description="Disordered" evidence="1">
    <location>
        <begin position="24"/>
        <end position="43"/>
    </location>
</feature>
<sequence>MRADIELDGDILWHSFLKPPGRSNGWHHGAMSETSDHHDKKSRDTLCPLNTKSGISSSSEFRIDYTIGPEKRPAPRTTPLLHHSYIGIQMAPLDLQRRLHEALDLTHPAKTSLPGLSFWLWVPTLKTDEERVFRSNTKDFCYRPNCLEEGYFSARHGPADPARYTKGLA</sequence>
<protein>
    <submittedName>
        <fullName evidence="2">Uncharacterized protein</fullName>
    </submittedName>
</protein>
<dbReference type="HOGENOM" id="CLU_1578348_0_0_1"/>
<dbReference type="EMBL" id="KN847044">
    <property type="protein sequence ID" value="KIW25638.1"/>
    <property type="molecule type" value="Genomic_DNA"/>
</dbReference>
<dbReference type="RefSeq" id="XP_016245854.1">
    <property type="nucleotide sequence ID" value="XM_016395998.1"/>
</dbReference>
<dbReference type="AlphaFoldDB" id="A0A0D2C349"/>
<evidence type="ECO:0000256" key="1">
    <source>
        <dbReference type="SAM" id="MobiDB-lite"/>
    </source>
</evidence>